<evidence type="ECO:0000313" key="1">
    <source>
        <dbReference type="EMBL" id="TJZ63302.1"/>
    </source>
</evidence>
<sequence>MLGDILKEKYEDNIVNSGHDFGEAICLGLKKVLGSKEIDSDTFLRECILGYDSENFFNTEMYSLIKKMEEKQKTNYLRV</sequence>
<dbReference type="OrthoDB" id="7058238at2"/>
<protein>
    <submittedName>
        <fullName evidence="1">Uncharacterized protein</fullName>
    </submittedName>
</protein>
<comment type="caution">
    <text evidence="1">The sequence shown here is derived from an EMBL/GenBank/DDBJ whole genome shotgun (WGS) entry which is preliminary data.</text>
</comment>
<dbReference type="RefSeq" id="WP_136899845.1">
    <property type="nucleotide sequence ID" value="NZ_SUME01000001.1"/>
</dbReference>
<gene>
    <name evidence="1" type="ORF">FAZ15_03210</name>
</gene>
<accession>A0A4U0P8Z9</accession>
<dbReference type="AlphaFoldDB" id="A0A4U0P8Z9"/>
<proteinExistence type="predicted"/>
<keyword evidence="2" id="KW-1185">Reference proteome</keyword>
<dbReference type="EMBL" id="SUME01000001">
    <property type="protein sequence ID" value="TJZ63302.1"/>
    <property type="molecule type" value="Genomic_DNA"/>
</dbReference>
<name>A0A4U0P8Z9_9SPHI</name>
<dbReference type="Proteomes" id="UP000306808">
    <property type="component" value="Unassembled WGS sequence"/>
</dbReference>
<evidence type="ECO:0000313" key="2">
    <source>
        <dbReference type="Proteomes" id="UP000306808"/>
    </source>
</evidence>
<reference evidence="1 2" key="1">
    <citation type="submission" date="2019-04" db="EMBL/GenBank/DDBJ databases">
        <title>Sphingobacterium olei sp. nov., isolated from oil-contaminated soil.</title>
        <authorList>
            <person name="Liu B."/>
        </authorList>
    </citation>
    <scope>NUCLEOTIDE SEQUENCE [LARGE SCALE GENOMIC DNA]</scope>
    <source>
        <strain evidence="1 2">HAL-9</strain>
    </source>
</reference>
<organism evidence="1 2">
    <name type="scientific">Sphingobacterium olei</name>
    <dbReference type="NCBI Taxonomy" id="2571155"/>
    <lineage>
        <taxon>Bacteria</taxon>
        <taxon>Pseudomonadati</taxon>
        <taxon>Bacteroidota</taxon>
        <taxon>Sphingobacteriia</taxon>
        <taxon>Sphingobacteriales</taxon>
        <taxon>Sphingobacteriaceae</taxon>
        <taxon>Sphingobacterium</taxon>
    </lineage>
</organism>